<organism evidence="1 2">
    <name type="scientific">Persea americana</name>
    <name type="common">Avocado</name>
    <dbReference type="NCBI Taxonomy" id="3435"/>
    <lineage>
        <taxon>Eukaryota</taxon>
        <taxon>Viridiplantae</taxon>
        <taxon>Streptophyta</taxon>
        <taxon>Embryophyta</taxon>
        <taxon>Tracheophyta</taxon>
        <taxon>Spermatophyta</taxon>
        <taxon>Magnoliopsida</taxon>
        <taxon>Magnoliidae</taxon>
        <taxon>Laurales</taxon>
        <taxon>Lauraceae</taxon>
        <taxon>Persea</taxon>
    </lineage>
</organism>
<keyword evidence="2" id="KW-1185">Reference proteome</keyword>
<dbReference type="Proteomes" id="UP001234297">
    <property type="component" value="Chromosome 11"/>
</dbReference>
<gene>
    <name evidence="1" type="ORF">MRB53_033129</name>
</gene>
<comment type="caution">
    <text evidence="1">The sequence shown here is derived from an EMBL/GenBank/DDBJ whole genome shotgun (WGS) entry which is preliminary data.</text>
</comment>
<protein>
    <submittedName>
        <fullName evidence="1">Uncharacterized protein</fullName>
    </submittedName>
</protein>
<evidence type="ECO:0000313" key="1">
    <source>
        <dbReference type="EMBL" id="KAJ8624599.1"/>
    </source>
</evidence>
<evidence type="ECO:0000313" key="2">
    <source>
        <dbReference type="Proteomes" id="UP001234297"/>
    </source>
</evidence>
<accession>A0ACC2KUZ0</accession>
<name>A0ACC2KUZ0_PERAE</name>
<proteinExistence type="predicted"/>
<sequence length="1341" mass="150070">MGLGKTVELLACIFAHRKLPKEDAVLTDDGTRDAGSCSSSIKRLKRERVECVCGAVTESLKYKGLWVQCDICDAWQHADCVGYSPRVRPSVSRGTSNRKGHKNVRTVKRQSMPKRDSGTSMSVMDGGYLCLLCSELIQGIDSTTASGATLIVCPAPILPQWHAEIIRHTRPGSVKTCIYEGAKNFFPSNTSAMDLNQLTDADIVLTTYDVLKEDLSHDSDRHDGDRRCMRFQKRYPVVPTLLTRIFWWRICLDEAQMVESNTAAATEMALRLRAQHRWCITGTPIQRRLDDLYGLLRFLGASPFDVHRWWVAIIRDPYERNDVGAMDFTQKFFKKIMWRSSKMHVSDELQLPPQEEYVDWLTFSPIEAHFYQRQHESCAKFAHEIIGSIKDDINKRNILSGSDASHVPFLAHCEAAKLLHSLLKLRQACCHPQVGSSGLRTLQQSPMTMEEILDVLVGKAKTEGEEALRKLVVALNGLAGIAVIEQDLPRAVSLYKEALALAEENSDDFRLDPLLNLHIHHNLAELLPIILENSQQCPMMGGQFSQNPTIMNTESCACSGLDEPLAKRQRISKDSGSDLNFDDGHMEQCEKLAKSTSHLSTVSVNVKGDKGLKNDVRSQVPSGYFSIGSLRKACENIKQKYLSVFNSKLSFAQQEFKNSYTQVCEAFTKCKGQHETWWLDALDLIEQDKDSSNELIRRVDEAVSGSVNNFKSKIATRFRSISGLKYLIQTGLDSLETSRQVLVERLLKIDQTMEKPRDEDIERVRYCPNCQSNADGPICIHCELDELFQVHEARLFHLKSGDSGGMVTSAEEAVGMQKKKSALNRFFIALSQSNKISTASSVGNEKSKRKRDVTANIVVSRSPSELEVTLGVIKSYSRALLGREAMSSATKQLLLFEAMRKEYAQARCLSIAQAQILRAHDEIKMATSRLRLRETENDASTVDALCSEELIVASVEFSNEKFLSLSSLSRIKGQLRYLKGLVKQKTHVDHLNVLSMPEDTSNSHAFRCHEKLEDGKGDDEPCPICHERFNDQNMVFQCGHITCCKCFVEMMEKLPIHSGKSQGKWVPCPTCRQCTNLENIAYAVDKQNKAFDCGMPTKFQGSHASEISVHVKGSYGTKIEAIARRILYIRSSDPEAKVLVFSSWNDVLDVLEHALEVNNITYIRMKGGRKSNAAIMQFKGQQSGAGGKGKTKGRQHEERSIQVLLLLIQHGANGLNILEAQHVVLIEPLLNPAAEAQAVNRVHRIGQKKTTFVHRFIVKDTVEESIYKLNRSRATNLTISGNTRNQDQLALSLKDVESLFSLMISGGPPENGDEKMGSLRHLPPSVAAGLAAEKRLQDHSL</sequence>
<dbReference type="EMBL" id="CM056819">
    <property type="protein sequence ID" value="KAJ8624599.1"/>
    <property type="molecule type" value="Genomic_DNA"/>
</dbReference>
<reference evidence="1 2" key="1">
    <citation type="journal article" date="2022" name="Hortic Res">
        <title>A haplotype resolved chromosomal level avocado genome allows analysis of novel avocado genes.</title>
        <authorList>
            <person name="Nath O."/>
            <person name="Fletcher S.J."/>
            <person name="Hayward A."/>
            <person name="Shaw L.M."/>
            <person name="Masouleh A.K."/>
            <person name="Furtado A."/>
            <person name="Henry R.J."/>
            <person name="Mitter N."/>
        </authorList>
    </citation>
    <scope>NUCLEOTIDE SEQUENCE [LARGE SCALE GENOMIC DNA]</scope>
    <source>
        <strain evidence="2">cv. Hass</strain>
    </source>
</reference>